<organism evidence="1 2">
    <name type="scientific">Leptotrombidium deliense</name>
    <dbReference type="NCBI Taxonomy" id="299467"/>
    <lineage>
        <taxon>Eukaryota</taxon>
        <taxon>Metazoa</taxon>
        <taxon>Ecdysozoa</taxon>
        <taxon>Arthropoda</taxon>
        <taxon>Chelicerata</taxon>
        <taxon>Arachnida</taxon>
        <taxon>Acari</taxon>
        <taxon>Acariformes</taxon>
        <taxon>Trombidiformes</taxon>
        <taxon>Prostigmata</taxon>
        <taxon>Anystina</taxon>
        <taxon>Parasitengona</taxon>
        <taxon>Trombiculoidea</taxon>
        <taxon>Trombiculidae</taxon>
        <taxon>Leptotrombidium</taxon>
    </lineage>
</organism>
<gene>
    <name evidence="1" type="ORF">B4U80_06300</name>
</gene>
<comment type="caution">
    <text evidence="1">The sequence shown here is derived from an EMBL/GenBank/DDBJ whole genome shotgun (WGS) entry which is preliminary data.</text>
</comment>
<dbReference type="Proteomes" id="UP000288716">
    <property type="component" value="Unassembled WGS sequence"/>
</dbReference>
<dbReference type="EMBL" id="NCKV01009158">
    <property type="protein sequence ID" value="RWS22314.1"/>
    <property type="molecule type" value="Genomic_DNA"/>
</dbReference>
<evidence type="ECO:0000313" key="1">
    <source>
        <dbReference type="EMBL" id="RWS22314.1"/>
    </source>
</evidence>
<protein>
    <submittedName>
        <fullName evidence="1">Uncharacterized protein</fullName>
    </submittedName>
</protein>
<dbReference type="VEuPathDB" id="VectorBase:LDEU009726"/>
<reference evidence="1 2" key="1">
    <citation type="journal article" date="2018" name="Gigascience">
        <title>Genomes of trombidid mites reveal novel predicted allergens and laterally-transferred genes associated with secondary metabolism.</title>
        <authorList>
            <person name="Dong X."/>
            <person name="Chaisiri K."/>
            <person name="Xia D."/>
            <person name="Armstrong S.D."/>
            <person name="Fang Y."/>
            <person name="Donnelly M.J."/>
            <person name="Kadowaki T."/>
            <person name="McGarry J.W."/>
            <person name="Darby A.C."/>
            <person name="Makepeace B.L."/>
        </authorList>
    </citation>
    <scope>NUCLEOTIDE SEQUENCE [LARGE SCALE GENOMIC DNA]</scope>
    <source>
        <strain evidence="1">UoL-UT</strain>
    </source>
</reference>
<sequence>MLPMSTTLEQF</sequence>
<accession>A0A443S4B1</accession>
<proteinExistence type="predicted"/>
<evidence type="ECO:0000313" key="2">
    <source>
        <dbReference type="Proteomes" id="UP000288716"/>
    </source>
</evidence>
<name>A0A443S4B1_9ACAR</name>
<keyword evidence="2" id="KW-1185">Reference proteome</keyword>